<evidence type="ECO:0000259" key="3">
    <source>
        <dbReference type="Pfam" id="PF03358"/>
    </source>
</evidence>
<keyword evidence="2" id="KW-0288">FMN</keyword>
<feature type="domain" description="NADPH-dependent FMN reductase-like" evidence="3">
    <location>
        <begin position="1"/>
        <end position="108"/>
    </location>
</feature>
<dbReference type="InterPro" id="IPR005025">
    <property type="entry name" value="FMN_Rdtase-like_dom"/>
</dbReference>
<proteinExistence type="predicted"/>
<evidence type="ECO:0000256" key="1">
    <source>
        <dbReference type="ARBA" id="ARBA00022630"/>
    </source>
</evidence>
<organism evidence="4 5">
    <name type="scientific">Candidatus Solincola sediminis</name>
    <dbReference type="NCBI Taxonomy" id="1797199"/>
    <lineage>
        <taxon>Bacteria</taxon>
        <taxon>Bacillati</taxon>
        <taxon>Actinomycetota</taxon>
        <taxon>Candidatus Geothermincolia</taxon>
        <taxon>Candidatus Geothermincolales</taxon>
        <taxon>Candidatus Geothermincolaceae</taxon>
        <taxon>Candidatus Solincola</taxon>
    </lineage>
</organism>
<dbReference type="Gene3D" id="3.40.50.360">
    <property type="match status" value="1"/>
</dbReference>
<dbReference type="InterPro" id="IPR029039">
    <property type="entry name" value="Flavoprotein-like_sf"/>
</dbReference>
<evidence type="ECO:0000313" key="5">
    <source>
        <dbReference type="Proteomes" id="UP000177876"/>
    </source>
</evidence>
<sequence length="202" mass="22228">MKILGIAGSPRQNGNTTLLLDEALKGAKEAGASVNKIVLCNREINPCLGCGTCQKEGYCVQEDGMDKIYNATCSSLGIVLAAPIYFNSLNAQTKAFIDRHQCVWARKDVFGEEVTDPETRHARRGLFLAAAGADDHRVFDGALRVVDIFLDVLDVKYYERLLFFRIEKKGAIKTHPTALRDARVAGEHMVIEIARSLGESID</sequence>
<evidence type="ECO:0000313" key="4">
    <source>
        <dbReference type="EMBL" id="OFW55428.1"/>
    </source>
</evidence>
<dbReference type="STRING" id="1797197.A2Y75_09810"/>
<protein>
    <recommendedName>
        <fullName evidence="3">NADPH-dependent FMN reductase-like domain-containing protein</fullName>
    </recommendedName>
</protein>
<reference evidence="4 5" key="1">
    <citation type="journal article" date="2016" name="Nat. Commun.">
        <title>Thousands of microbial genomes shed light on interconnected biogeochemical processes in an aquifer system.</title>
        <authorList>
            <person name="Anantharaman K."/>
            <person name="Brown C.T."/>
            <person name="Hug L.A."/>
            <person name="Sharon I."/>
            <person name="Castelle C.J."/>
            <person name="Probst A.J."/>
            <person name="Thomas B.C."/>
            <person name="Singh A."/>
            <person name="Wilkins M.J."/>
            <person name="Karaoz U."/>
            <person name="Brodie E.L."/>
            <person name="Williams K.H."/>
            <person name="Hubbard S.S."/>
            <person name="Banfield J.F."/>
        </authorList>
    </citation>
    <scope>NUCLEOTIDE SEQUENCE [LARGE SCALE GENOMIC DNA]</scope>
</reference>
<dbReference type="GO" id="GO:0016491">
    <property type="term" value="F:oxidoreductase activity"/>
    <property type="evidence" value="ECO:0007669"/>
    <property type="project" value="InterPro"/>
</dbReference>
<dbReference type="PANTHER" id="PTHR43278">
    <property type="entry name" value="NAD(P)H-DEPENDENT FMN-CONTAINING OXIDOREDUCTASE YWQN-RELATED"/>
    <property type="match status" value="1"/>
</dbReference>
<dbReference type="PANTHER" id="PTHR43278:SF4">
    <property type="entry name" value="NAD(P)H-DEPENDENT FMN-CONTAINING OXIDOREDUCTASE YWQN-RELATED"/>
    <property type="match status" value="1"/>
</dbReference>
<dbReference type="Pfam" id="PF03358">
    <property type="entry name" value="FMN_red"/>
    <property type="match status" value="1"/>
</dbReference>
<name>A0A1F2WEZ2_9ACTN</name>
<dbReference type="SUPFAM" id="SSF52218">
    <property type="entry name" value="Flavoproteins"/>
    <property type="match status" value="1"/>
</dbReference>
<gene>
    <name evidence="4" type="ORF">A2Y75_09810</name>
</gene>
<accession>A0A1F2WEZ2</accession>
<dbReference type="Proteomes" id="UP000177876">
    <property type="component" value="Unassembled WGS sequence"/>
</dbReference>
<evidence type="ECO:0000256" key="2">
    <source>
        <dbReference type="ARBA" id="ARBA00022643"/>
    </source>
</evidence>
<keyword evidence="1" id="KW-0285">Flavoprotein</keyword>
<dbReference type="EMBL" id="MELK01000054">
    <property type="protein sequence ID" value="OFW55428.1"/>
    <property type="molecule type" value="Genomic_DNA"/>
</dbReference>
<dbReference type="InterPro" id="IPR051796">
    <property type="entry name" value="ISF_SsuE-like"/>
</dbReference>
<dbReference type="AlphaFoldDB" id="A0A1F2WEZ2"/>
<comment type="caution">
    <text evidence="4">The sequence shown here is derived from an EMBL/GenBank/DDBJ whole genome shotgun (WGS) entry which is preliminary data.</text>
</comment>